<evidence type="ECO:0000256" key="4">
    <source>
        <dbReference type="ARBA" id="ARBA00023125"/>
    </source>
</evidence>
<dbReference type="SUPFAM" id="SSF52540">
    <property type="entry name" value="P-loop containing nucleoside triphosphate hydrolases"/>
    <property type="match status" value="1"/>
</dbReference>
<dbReference type="InterPro" id="IPR025943">
    <property type="entry name" value="Sigma_54_int_dom_ATP-bd_2"/>
</dbReference>
<dbReference type="PANTHER" id="PTHR32071:SF38">
    <property type="entry name" value="PSP OPERON TRANSCRIPTIONAL ACTIVATOR"/>
    <property type="match status" value="1"/>
</dbReference>
<organism evidence="7 8">
    <name type="scientific">Enterovibrio qingdaonensis</name>
    <dbReference type="NCBI Taxonomy" id="2899818"/>
    <lineage>
        <taxon>Bacteria</taxon>
        <taxon>Pseudomonadati</taxon>
        <taxon>Pseudomonadota</taxon>
        <taxon>Gammaproteobacteria</taxon>
        <taxon>Vibrionales</taxon>
        <taxon>Vibrionaceae</taxon>
        <taxon>Enterovibrio</taxon>
    </lineage>
</organism>
<reference evidence="7" key="1">
    <citation type="submission" date="2021-12" db="EMBL/GenBank/DDBJ databases">
        <title>Enterovibrio ZSDZ35 sp. nov. and Enterovibrio ZSDZ42 sp. nov., isolated from coastal seawater in Qingdao.</title>
        <authorList>
            <person name="Zhang P."/>
        </authorList>
    </citation>
    <scope>NUCLEOTIDE SEQUENCE</scope>
    <source>
        <strain evidence="7">ZSDZ35</strain>
    </source>
</reference>
<keyword evidence="1" id="KW-0547">Nucleotide-binding</keyword>
<dbReference type="InterPro" id="IPR003593">
    <property type="entry name" value="AAA+_ATPase"/>
</dbReference>
<feature type="domain" description="Sigma-54 factor interaction" evidence="6">
    <location>
        <begin position="7"/>
        <end position="237"/>
    </location>
</feature>
<dbReference type="InterPro" id="IPR058031">
    <property type="entry name" value="AAA_lid_NorR"/>
</dbReference>
<keyword evidence="3" id="KW-0805">Transcription regulation</keyword>
<dbReference type="PROSITE" id="PS00688">
    <property type="entry name" value="SIGMA54_INTERACT_3"/>
    <property type="match status" value="1"/>
</dbReference>
<dbReference type="SMART" id="SM00382">
    <property type="entry name" value="AAA"/>
    <property type="match status" value="1"/>
</dbReference>
<dbReference type="InterPro" id="IPR025944">
    <property type="entry name" value="Sigma_54_int_dom_CS"/>
</dbReference>
<protein>
    <submittedName>
        <fullName evidence="7">Phage shock protein operon transcriptional activator</fullName>
    </submittedName>
</protein>
<evidence type="ECO:0000313" key="7">
    <source>
        <dbReference type="EMBL" id="MDD1781780.1"/>
    </source>
</evidence>
<evidence type="ECO:0000256" key="1">
    <source>
        <dbReference type="ARBA" id="ARBA00022741"/>
    </source>
</evidence>
<dbReference type="EMBL" id="JAJUBB010000007">
    <property type="protein sequence ID" value="MDD1781780.1"/>
    <property type="molecule type" value="Genomic_DNA"/>
</dbReference>
<gene>
    <name evidence="7" type="primary">pspF</name>
    <name evidence="7" type="ORF">LRP49_11295</name>
</gene>
<evidence type="ECO:0000256" key="5">
    <source>
        <dbReference type="ARBA" id="ARBA00023163"/>
    </source>
</evidence>
<dbReference type="Proteomes" id="UP001149821">
    <property type="component" value="Unassembled WGS sequence"/>
</dbReference>
<sequence>MQKPDNLIGESDHFLSVLDHVSRIAPLNRPVLIIGERGTGKELIAKRMHYLSKRWDGPLVSLNCAALSEGLIDSELFGHEAGSFSGAKGRHKGRFERAEGGTLFLDELATSPLGVQEKLLRVIEYGEYERVGGSDVLSADVRLICATNEDLPALANDGKFRADLLDRLAFDVIHLPPLRERQGDILLLAEYYAVKMCRELGYSYFSGFSEVAQQTLETYQWPGNVRELKNVVERAIYRHNDEHSAVDAIYIDPFKAPWTLSENQRSESQDAVSPDTFSFPMDLRQWQTQQEKEIVESAMTQAKFNQRRAAELLGLSYHQIRGLLRKYNLVGEDVQDTV</sequence>
<dbReference type="PROSITE" id="PS00676">
    <property type="entry name" value="SIGMA54_INTERACT_2"/>
    <property type="match status" value="1"/>
</dbReference>
<dbReference type="CDD" id="cd00009">
    <property type="entry name" value="AAA"/>
    <property type="match status" value="1"/>
</dbReference>
<dbReference type="Gene3D" id="3.40.50.300">
    <property type="entry name" value="P-loop containing nucleotide triphosphate hydrolases"/>
    <property type="match status" value="1"/>
</dbReference>
<dbReference type="InterPro" id="IPR009057">
    <property type="entry name" value="Homeodomain-like_sf"/>
</dbReference>
<keyword evidence="4" id="KW-0238">DNA-binding</keyword>
<proteinExistence type="predicted"/>
<keyword evidence="8" id="KW-1185">Reference proteome</keyword>
<dbReference type="InterPro" id="IPR027417">
    <property type="entry name" value="P-loop_NTPase"/>
</dbReference>
<dbReference type="InterPro" id="IPR002078">
    <property type="entry name" value="Sigma_54_int"/>
</dbReference>
<dbReference type="Gene3D" id="1.10.8.60">
    <property type="match status" value="1"/>
</dbReference>
<evidence type="ECO:0000256" key="3">
    <source>
        <dbReference type="ARBA" id="ARBA00023015"/>
    </source>
</evidence>
<dbReference type="PRINTS" id="PR01590">
    <property type="entry name" value="HTHFIS"/>
</dbReference>
<evidence type="ECO:0000259" key="6">
    <source>
        <dbReference type="PROSITE" id="PS50045"/>
    </source>
</evidence>
<dbReference type="InterPro" id="IPR002197">
    <property type="entry name" value="HTH_Fis"/>
</dbReference>
<dbReference type="PROSITE" id="PS50045">
    <property type="entry name" value="SIGMA54_INTERACT_4"/>
    <property type="match status" value="1"/>
</dbReference>
<comment type="caution">
    <text evidence="7">The sequence shown here is derived from an EMBL/GenBank/DDBJ whole genome shotgun (WGS) entry which is preliminary data.</text>
</comment>
<dbReference type="PANTHER" id="PTHR32071">
    <property type="entry name" value="TRANSCRIPTIONAL REGULATORY PROTEIN"/>
    <property type="match status" value="1"/>
</dbReference>
<dbReference type="SUPFAM" id="SSF46689">
    <property type="entry name" value="Homeodomain-like"/>
    <property type="match status" value="1"/>
</dbReference>
<name>A0ABT5QLB5_9GAMM</name>
<dbReference type="Pfam" id="PF25601">
    <property type="entry name" value="AAA_lid_14"/>
    <property type="match status" value="1"/>
</dbReference>
<accession>A0ABT5QLB5</accession>
<dbReference type="NCBIfam" id="NF008622">
    <property type="entry name" value="PRK11608.1"/>
    <property type="match status" value="1"/>
</dbReference>
<dbReference type="RefSeq" id="WP_274142295.1">
    <property type="nucleotide sequence ID" value="NZ_JAJUBB010000007.1"/>
</dbReference>
<dbReference type="InterPro" id="IPR014317">
    <property type="entry name" value="Transcription_activator_PspF"/>
</dbReference>
<evidence type="ECO:0000256" key="2">
    <source>
        <dbReference type="ARBA" id="ARBA00022840"/>
    </source>
</evidence>
<keyword evidence="5" id="KW-0804">Transcription</keyword>
<dbReference type="NCBIfam" id="TIGR02974">
    <property type="entry name" value="phageshock_pspF"/>
    <property type="match status" value="1"/>
</dbReference>
<dbReference type="Pfam" id="PF00158">
    <property type="entry name" value="Sigma54_activat"/>
    <property type="match status" value="1"/>
</dbReference>
<keyword evidence="2" id="KW-0067">ATP-binding</keyword>
<dbReference type="Gene3D" id="1.10.10.60">
    <property type="entry name" value="Homeodomain-like"/>
    <property type="match status" value="1"/>
</dbReference>
<dbReference type="Pfam" id="PF02954">
    <property type="entry name" value="HTH_8"/>
    <property type="match status" value="1"/>
</dbReference>
<evidence type="ECO:0000313" key="8">
    <source>
        <dbReference type="Proteomes" id="UP001149821"/>
    </source>
</evidence>